<accession>A0A6N4W4Y8</accession>
<evidence type="ECO:0000313" key="2">
    <source>
        <dbReference type="EMBL" id="BBZ75122.1"/>
    </source>
</evidence>
<reference evidence="2 3" key="1">
    <citation type="journal article" date="2019" name="Emerg. Microbes Infect.">
        <title>Comprehensive subspecies identification of 175 nontuberculous mycobacteria species based on 7547 genomic profiles.</title>
        <authorList>
            <person name="Matsumoto Y."/>
            <person name="Kinjo T."/>
            <person name="Motooka D."/>
            <person name="Nabeya D."/>
            <person name="Jung N."/>
            <person name="Uechi K."/>
            <person name="Horii T."/>
            <person name="Iida T."/>
            <person name="Fujita J."/>
            <person name="Nakamura S."/>
        </authorList>
    </citation>
    <scope>NUCLEOTIDE SEQUENCE [LARGE SCALE GENOMIC DNA]</scope>
    <source>
        <strain evidence="2 3">JCM 30275</strain>
    </source>
</reference>
<dbReference type="KEGG" id="many:MANY_04590"/>
<name>A0A6N4W4Y8_9MYCO</name>
<dbReference type="RefSeq" id="WP_163802760.1">
    <property type="nucleotide sequence ID" value="NZ_AP022620.1"/>
</dbReference>
<feature type="domain" description="SnoaL-like" evidence="1">
    <location>
        <begin position="20"/>
        <end position="129"/>
    </location>
</feature>
<dbReference type="Pfam" id="PF12680">
    <property type="entry name" value="SnoaL_2"/>
    <property type="match status" value="1"/>
</dbReference>
<dbReference type="Proteomes" id="UP000467249">
    <property type="component" value="Chromosome"/>
</dbReference>
<dbReference type="Gene3D" id="3.10.450.50">
    <property type="match status" value="1"/>
</dbReference>
<proteinExistence type="predicted"/>
<evidence type="ECO:0000313" key="3">
    <source>
        <dbReference type="Proteomes" id="UP000467249"/>
    </source>
</evidence>
<organism evidence="2 3">
    <name type="scientific">Mycolicibacterium anyangense</name>
    <dbReference type="NCBI Taxonomy" id="1431246"/>
    <lineage>
        <taxon>Bacteria</taxon>
        <taxon>Bacillati</taxon>
        <taxon>Actinomycetota</taxon>
        <taxon>Actinomycetes</taxon>
        <taxon>Mycobacteriales</taxon>
        <taxon>Mycobacteriaceae</taxon>
        <taxon>Mycolicibacterium</taxon>
    </lineage>
</organism>
<keyword evidence="3" id="KW-1185">Reference proteome</keyword>
<gene>
    <name evidence="2" type="ORF">MANY_04590</name>
</gene>
<dbReference type="EMBL" id="AP022620">
    <property type="protein sequence ID" value="BBZ75122.1"/>
    <property type="molecule type" value="Genomic_DNA"/>
</dbReference>
<dbReference type="InterPro" id="IPR032710">
    <property type="entry name" value="NTF2-like_dom_sf"/>
</dbReference>
<dbReference type="AlphaFoldDB" id="A0A6N4W4Y8"/>
<protein>
    <recommendedName>
        <fullName evidence="1">SnoaL-like domain-containing protein</fullName>
    </recommendedName>
</protein>
<sequence>MSAQTPHPADPGFAAAYGDAWTTDPELLCEFFAEQGSYTDVAMDATYAGRDGIQRFHRWMLKFSPDSLIVFREPAVSDGRAYYEWTWSGSIGGPLRLPGGAYIDATGRDFSVTGIAACRYDADGKLTSHRDYWDIGLLAAQFDQRLVPAPQEA</sequence>
<dbReference type="SUPFAM" id="SSF54427">
    <property type="entry name" value="NTF2-like"/>
    <property type="match status" value="1"/>
</dbReference>
<dbReference type="InterPro" id="IPR037401">
    <property type="entry name" value="SnoaL-like"/>
</dbReference>
<evidence type="ECO:0000259" key="1">
    <source>
        <dbReference type="Pfam" id="PF12680"/>
    </source>
</evidence>